<dbReference type="EMBL" id="FNQM01000021">
    <property type="protein sequence ID" value="SEA95070.1"/>
    <property type="molecule type" value="Genomic_DNA"/>
</dbReference>
<keyword evidence="4" id="KW-1185">Reference proteome</keyword>
<protein>
    <submittedName>
        <fullName evidence="3">VPLPA-CTERM protein sorting domain-containing protein</fullName>
    </submittedName>
</protein>
<dbReference type="InterPro" id="IPR022472">
    <property type="entry name" value="VPLPA-CTERM"/>
</dbReference>
<gene>
    <name evidence="3" type="ORF">SAMN05444370_1212</name>
</gene>
<dbReference type="OrthoDB" id="7874068at2"/>
<feature type="chain" id="PRO_5011439321" evidence="2">
    <location>
        <begin position="22"/>
        <end position="222"/>
    </location>
</feature>
<name>A0A1H4FE07_9RHOB</name>
<feature type="transmembrane region" description="Helical" evidence="1">
    <location>
        <begin position="196"/>
        <end position="216"/>
    </location>
</feature>
<keyword evidence="2" id="KW-0732">Signal</keyword>
<dbReference type="Proteomes" id="UP000198703">
    <property type="component" value="Unassembled WGS sequence"/>
</dbReference>
<feature type="transmembrane region" description="Helical" evidence="1">
    <location>
        <begin position="157"/>
        <end position="176"/>
    </location>
</feature>
<keyword evidence="1" id="KW-0812">Transmembrane</keyword>
<dbReference type="RefSeq" id="WP_093255871.1">
    <property type="nucleotide sequence ID" value="NZ_FNQM01000021.1"/>
</dbReference>
<organism evidence="3 4">
    <name type="scientific">Rubrimonas cliftonensis</name>
    <dbReference type="NCBI Taxonomy" id="89524"/>
    <lineage>
        <taxon>Bacteria</taxon>
        <taxon>Pseudomonadati</taxon>
        <taxon>Pseudomonadota</taxon>
        <taxon>Alphaproteobacteria</taxon>
        <taxon>Rhodobacterales</taxon>
        <taxon>Paracoccaceae</taxon>
        <taxon>Rubrimonas</taxon>
    </lineage>
</organism>
<accession>A0A1H4FE07</accession>
<keyword evidence="1" id="KW-1133">Transmembrane helix</keyword>
<evidence type="ECO:0000313" key="4">
    <source>
        <dbReference type="Proteomes" id="UP000198703"/>
    </source>
</evidence>
<dbReference type="NCBIfam" id="TIGR03370">
    <property type="entry name" value="VPLPA-CTERM"/>
    <property type="match status" value="1"/>
</dbReference>
<sequence length="222" mass="22707">MRIKTVTMAAAITLAAGVASAATIDFTDRSVWNSAASTTSVFGATVSISATGGAINFTQDYDRSKTGVCDGFGGALACVSDGLGVTDDEITTEGSMVQTATVSFSSAVFVKGFSFLDLYLATDGSDLETAKIYFNDDMSTMISFAALQTPSANQPGFVVGLANVAPVTSITFFAAPSNDNLGNPDYSLASIEVAPVPLPAAAWMLLAGLAGMGYVARGRKNA</sequence>
<proteinExistence type="predicted"/>
<evidence type="ECO:0000256" key="1">
    <source>
        <dbReference type="SAM" id="Phobius"/>
    </source>
</evidence>
<feature type="signal peptide" evidence="2">
    <location>
        <begin position="1"/>
        <end position="21"/>
    </location>
</feature>
<evidence type="ECO:0000256" key="2">
    <source>
        <dbReference type="SAM" id="SignalP"/>
    </source>
</evidence>
<reference evidence="3 4" key="1">
    <citation type="submission" date="2016-10" db="EMBL/GenBank/DDBJ databases">
        <authorList>
            <person name="de Groot N.N."/>
        </authorList>
    </citation>
    <scope>NUCLEOTIDE SEQUENCE [LARGE SCALE GENOMIC DNA]</scope>
    <source>
        <strain evidence="3 4">DSM 15345</strain>
    </source>
</reference>
<feature type="transmembrane region" description="Helical" evidence="1">
    <location>
        <begin position="31"/>
        <end position="55"/>
    </location>
</feature>
<keyword evidence="1" id="KW-0472">Membrane</keyword>
<evidence type="ECO:0000313" key="3">
    <source>
        <dbReference type="EMBL" id="SEA95070.1"/>
    </source>
</evidence>
<dbReference type="AlphaFoldDB" id="A0A1H4FE07"/>